<gene>
    <name evidence="2" type="ORF">L596_014094</name>
</gene>
<organism evidence="2 3">
    <name type="scientific">Steinernema carpocapsae</name>
    <name type="common">Entomopathogenic nematode</name>
    <dbReference type="NCBI Taxonomy" id="34508"/>
    <lineage>
        <taxon>Eukaryota</taxon>
        <taxon>Metazoa</taxon>
        <taxon>Ecdysozoa</taxon>
        <taxon>Nematoda</taxon>
        <taxon>Chromadorea</taxon>
        <taxon>Rhabditida</taxon>
        <taxon>Tylenchina</taxon>
        <taxon>Panagrolaimomorpha</taxon>
        <taxon>Strongyloidoidea</taxon>
        <taxon>Steinernematidae</taxon>
        <taxon>Steinernema</taxon>
    </lineage>
</organism>
<comment type="caution">
    <text evidence="2">The sequence shown here is derived from an EMBL/GenBank/DDBJ whole genome shotgun (WGS) entry which is preliminary data.</text>
</comment>
<evidence type="ECO:0000256" key="1">
    <source>
        <dbReference type="SAM" id="MobiDB-lite"/>
    </source>
</evidence>
<dbReference type="AlphaFoldDB" id="A0A4U5NAX1"/>
<keyword evidence="3" id="KW-1185">Reference proteome</keyword>
<feature type="region of interest" description="Disordered" evidence="1">
    <location>
        <begin position="58"/>
        <end position="102"/>
    </location>
</feature>
<feature type="compositionally biased region" description="Pro residues" evidence="1">
    <location>
        <begin position="91"/>
        <end position="101"/>
    </location>
</feature>
<protein>
    <submittedName>
        <fullName evidence="2">Uncharacterized protein</fullName>
    </submittedName>
</protein>
<reference evidence="2 3" key="2">
    <citation type="journal article" date="2019" name="G3 (Bethesda)">
        <title>Hybrid Assembly of the Genome of the Entomopathogenic Nematode Steinernema carpocapsae Identifies the X-Chromosome.</title>
        <authorList>
            <person name="Serra L."/>
            <person name="Macchietto M."/>
            <person name="Macias-Munoz A."/>
            <person name="McGill C.J."/>
            <person name="Rodriguez I.M."/>
            <person name="Rodriguez B."/>
            <person name="Murad R."/>
            <person name="Mortazavi A."/>
        </authorList>
    </citation>
    <scope>NUCLEOTIDE SEQUENCE [LARGE SCALE GENOMIC DNA]</scope>
    <source>
        <strain evidence="2 3">ALL</strain>
    </source>
</reference>
<feature type="compositionally biased region" description="Pro residues" evidence="1">
    <location>
        <begin position="68"/>
        <end position="80"/>
    </location>
</feature>
<sequence length="136" mass="14897">MDQDFVYERAEAKMACHVRQVFLAGVQEYDRLTELALTLESTLMPGSEVAPLKRKISRAKASSQAVPKPEPVPLPTPMLLPTPTHSGQVTPPLPEPTPTPAAPVVETERMQKNKKDIARIACGNGTLGHMPYKLPF</sequence>
<name>A0A4U5NAX1_STECR</name>
<evidence type="ECO:0000313" key="2">
    <source>
        <dbReference type="EMBL" id="TKR79948.1"/>
    </source>
</evidence>
<reference evidence="2 3" key="1">
    <citation type="journal article" date="2015" name="Genome Biol.">
        <title>Comparative genomics of Steinernema reveals deeply conserved gene regulatory networks.</title>
        <authorList>
            <person name="Dillman A.R."/>
            <person name="Macchietto M."/>
            <person name="Porter C.F."/>
            <person name="Rogers A."/>
            <person name="Williams B."/>
            <person name="Antoshechkin I."/>
            <person name="Lee M.M."/>
            <person name="Goodwin Z."/>
            <person name="Lu X."/>
            <person name="Lewis E.E."/>
            <person name="Goodrich-Blair H."/>
            <person name="Stock S.P."/>
            <person name="Adams B.J."/>
            <person name="Sternberg P.W."/>
            <person name="Mortazavi A."/>
        </authorList>
    </citation>
    <scope>NUCLEOTIDE SEQUENCE [LARGE SCALE GENOMIC DNA]</scope>
    <source>
        <strain evidence="2 3">ALL</strain>
    </source>
</reference>
<dbReference type="Proteomes" id="UP000298663">
    <property type="component" value="Unassembled WGS sequence"/>
</dbReference>
<accession>A0A4U5NAX1</accession>
<dbReference type="EMBL" id="AZBU02000004">
    <property type="protein sequence ID" value="TKR79948.1"/>
    <property type="molecule type" value="Genomic_DNA"/>
</dbReference>
<evidence type="ECO:0000313" key="3">
    <source>
        <dbReference type="Proteomes" id="UP000298663"/>
    </source>
</evidence>
<proteinExistence type="predicted"/>